<evidence type="ECO:0000256" key="1">
    <source>
        <dbReference type="ARBA" id="ARBA00004173"/>
    </source>
</evidence>
<dbReference type="PANTHER" id="PTHR48182:SF2">
    <property type="entry name" value="PROTEIN SERAC1"/>
    <property type="match status" value="1"/>
</dbReference>
<name>A0AA40DHT6_9PEZI</name>
<evidence type="ECO:0000313" key="7">
    <source>
        <dbReference type="EMBL" id="KAK0701347.1"/>
    </source>
</evidence>
<dbReference type="SUPFAM" id="SSF53474">
    <property type="entry name" value="alpha/beta-Hydrolases"/>
    <property type="match status" value="1"/>
</dbReference>
<feature type="non-terminal residue" evidence="7">
    <location>
        <position position="1"/>
    </location>
</feature>
<reference evidence="7" key="1">
    <citation type="submission" date="2023-06" db="EMBL/GenBank/DDBJ databases">
        <title>Genome-scale phylogeny and comparative genomics of the fungal order Sordariales.</title>
        <authorList>
            <consortium name="Lawrence Berkeley National Laboratory"/>
            <person name="Hensen N."/>
            <person name="Bonometti L."/>
            <person name="Westerberg I."/>
            <person name="Brannstrom I.O."/>
            <person name="Guillou S."/>
            <person name="Cros-Aarteil S."/>
            <person name="Calhoun S."/>
            <person name="Haridas S."/>
            <person name="Kuo A."/>
            <person name="Mondo S."/>
            <person name="Pangilinan J."/>
            <person name="Riley R."/>
            <person name="Labutti K."/>
            <person name="Andreopoulos B."/>
            <person name="Lipzen A."/>
            <person name="Chen C."/>
            <person name="Yanf M."/>
            <person name="Daum C."/>
            <person name="Ng V."/>
            <person name="Clum A."/>
            <person name="Steindorff A."/>
            <person name="Ohm R."/>
            <person name="Martin F."/>
            <person name="Silar P."/>
            <person name="Natvig D."/>
            <person name="Lalanne C."/>
            <person name="Gautier V."/>
            <person name="Ament-Velasquez S.L."/>
            <person name="Kruys A."/>
            <person name="Hutchinson M.I."/>
            <person name="Powell A.J."/>
            <person name="Barry K."/>
            <person name="Miller A.N."/>
            <person name="Grigoriev I.V."/>
            <person name="Debuchy R."/>
            <person name="Gladieux P."/>
            <person name="Thoren M.H."/>
            <person name="Johannesson H."/>
        </authorList>
    </citation>
    <scope>NUCLEOTIDE SEQUENCE</scope>
    <source>
        <strain evidence="7">CBS 540.89</strain>
    </source>
</reference>
<comment type="subcellular location">
    <subcellularLocation>
        <location evidence="2">Endoplasmic reticulum</location>
    </subcellularLocation>
    <subcellularLocation>
        <location evidence="3">Membrane</location>
    </subcellularLocation>
    <subcellularLocation>
        <location evidence="1">Mitochondrion</location>
    </subcellularLocation>
</comment>
<keyword evidence="8" id="KW-1185">Reference proteome</keyword>
<evidence type="ECO:0000256" key="6">
    <source>
        <dbReference type="ARBA" id="ARBA00023136"/>
    </source>
</evidence>
<dbReference type="GO" id="GO:0016020">
    <property type="term" value="C:membrane"/>
    <property type="evidence" value="ECO:0007669"/>
    <property type="project" value="UniProtKB-SubCell"/>
</dbReference>
<dbReference type="Gene3D" id="3.40.50.1820">
    <property type="entry name" value="alpha/beta hydrolase"/>
    <property type="match status" value="1"/>
</dbReference>
<feature type="non-terminal residue" evidence="7">
    <location>
        <position position="81"/>
    </location>
</feature>
<dbReference type="AlphaFoldDB" id="A0AA40DHT6"/>
<protein>
    <recommendedName>
        <fullName evidence="9">DUF676 domain-containing protein</fullName>
    </recommendedName>
</protein>
<evidence type="ECO:0000256" key="2">
    <source>
        <dbReference type="ARBA" id="ARBA00004240"/>
    </source>
</evidence>
<dbReference type="InterPro" id="IPR052374">
    <property type="entry name" value="SERAC1"/>
</dbReference>
<dbReference type="InterPro" id="IPR029058">
    <property type="entry name" value="AB_hydrolase_fold"/>
</dbReference>
<dbReference type="GO" id="GO:0005739">
    <property type="term" value="C:mitochondrion"/>
    <property type="evidence" value="ECO:0007669"/>
    <property type="project" value="UniProtKB-SubCell"/>
</dbReference>
<keyword evidence="4" id="KW-0256">Endoplasmic reticulum</keyword>
<accession>A0AA40DHT6</accession>
<proteinExistence type="predicted"/>
<dbReference type="EMBL" id="JAUKTV010000029">
    <property type="protein sequence ID" value="KAK0701347.1"/>
    <property type="molecule type" value="Genomic_DNA"/>
</dbReference>
<evidence type="ECO:0000256" key="3">
    <source>
        <dbReference type="ARBA" id="ARBA00004370"/>
    </source>
</evidence>
<organism evidence="7 8">
    <name type="scientific">Apiosordaria backusii</name>
    <dbReference type="NCBI Taxonomy" id="314023"/>
    <lineage>
        <taxon>Eukaryota</taxon>
        <taxon>Fungi</taxon>
        <taxon>Dikarya</taxon>
        <taxon>Ascomycota</taxon>
        <taxon>Pezizomycotina</taxon>
        <taxon>Sordariomycetes</taxon>
        <taxon>Sordariomycetidae</taxon>
        <taxon>Sordariales</taxon>
        <taxon>Lasiosphaeriaceae</taxon>
        <taxon>Apiosordaria</taxon>
    </lineage>
</organism>
<evidence type="ECO:0000256" key="4">
    <source>
        <dbReference type="ARBA" id="ARBA00022824"/>
    </source>
</evidence>
<evidence type="ECO:0008006" key="9">
    <source>
        <dbReference type="Google" id="ProtNLM"/>
    </source>
</evidence>
<comment type="caution">
    <text evidence="7">The sequence shown here is derived from an EMBL/GenBank/DDBJ whole genome shotgun (WGS) entry which is preliminary data.</text>
</comment>
<dbReference type="PANTHER" id="PTHR48182">
    <property type="entry name" value="PROTEIN SERAC1"/>
    <property type="match status" value="1"/>
</dbReference>
<sequence>ADAKQQTVLYVARQLLDSLAENRKREEEVTRPLVFLAHSMGGLVVARALTFAASQSGKVDLMRIFECFAGGIFFGTPFGGS</sequence>
<evidence type="ECO:0000313" key="8">
    <source>
        <dbReference type="Proteomes" id="UP001172159"/>
    </source>
</evidence>
<dbReference type="Proteomes" id="UP001172159">
    <property type="component" value="Unassembled WGS sequence"/>
</dbReference>
<keyword evidence="6" id="KW-0472">Membrane</keyword>
<keyword evidence="5" id="KW-0496">Mitochondrion</keyword>
<evidence type="ECO:0000256" key="5">
    <source>
        <dbReference type="ARBA" id="ARBA00023128"/>
    </source>
</evidence>
<gene>
    <name evidence="7" type="ORF">B0T21DRAFT_273187</name>
</gene>
<dbReference type="GO" id="GO:0005783">
    <property type="term" value="C:endoplasmic reticulum"/>
    <property type="evidence" value="ECO:0007669"/>
    <property type="project" value="UniProtKB-SubCell"/>
</dbReference>